<dbReference type="InterPro" id="IPR011990">
    <property type="entry name" value="TPR-like_helical_dom_sf"/>
</dbReference>
<dbReference type="Gene3D" id="1.25.40.10">
    <property type="entry name" value="Tetratricopeptide repeat domain"/>
    <property type="match status" value="1"/>
</dbReference>
<proteinExistence type="predicted"/>
<reference evidence="3 4" key="1">
    <citation type="submission" date="2019-02" db="EMBL/GenBank/DDBJ databases">
        <title>Deep-cultivation of Planctomycetes and their phenomic and genomic characterization uncovers novel biology.</title>
        <authorList>
            <person name="Wiegand S."/>
            <person name="Jogler M."/>
            <person name="Boedeker C."/>
            <person name="Pinto D."/>
            <person name="Vollmers J."/>
            <person name="Rivas-Marin E."/>
            <person name="Kohn T."/>
            <person name="Peeters S.H."/>
            <person name="Heuer A."/>
            <person name="Rast P."/>
            <person name="Oberbeckmann S."/>
            <person name="Bunk B."/>
            <person name="Jeske O."/>
            <person name="Meyerdierks A."/>
            <person name="Storesund J.E."/>
            <person name="Kallscheuer N."/>
            <person name="Luecker S."/>
            <person name="Lage O.M."/>
            <person name="Pohl T."/>
            <person name="Merkel B.J."/>
            <person name="Hornburger P."/>
            <person name="Mueller R.-W."/>
            <person name="Bruemmer F."/>
            <person name="Labrenz M."/>
            <person name="Spormann A.M."/>
            <person name="Op Den Camp H."/>
            <person name="Overmann J."/>
            <person name="Amann R."/>
            <person name="Jetten M.S.M."/>
            <person name="Mascher T."/>
            <person name="Medema M.H."/>
            <person name="Devos D.P."/>
            <person name="Kaster A.-K."/>
            <person name="Ovreas L."/>
            <person name="Rohde M."/>
            <person name="Galperin M.Y."/>
            <person name="Jogler C."/>
        </authorList>
    </citation>
    <scope>NUCLEOTIDE SEQUENCE [LARGE SCALE GENOMIC DNA]</scope>
    <source>
        <strain evidence="3 4">KOR42</strain>
    </source>
</reference>
<gene>
    <name evidence="3" type="ORF">KOR42_07200</name>
</gene>
<accession>A0A5C5X3D5</accession>
<keyword evidence="4" id="KW-1185">Reference proteome</keyword>
<feature type="signal peptide" evidence="2">
    <location>
        <begin position="1"/>
        <end position="18"/>
    </location>
</feature>
<dbReference type="RefSeq" id="WP_146507201.1">
    <property type="nucleotide sequence ID" value="NZ_SIHI01000001.1"/>
</dbReference>
<dbReference type="AlphaFoldDB" id="A0A5C5X3D5"/>
<evidence type="ECO:0000256" key="2">
    <source>
        <dbReference type="SAM" id="SignalP"/>
    </source>
</evidence>
<protein>
    <submittedName>
        <fullName evidence="3">Uncharacterized protein</fullName>
    </submittedName>
</protein>
<name>A0A5C5X3D5_9PLAN</name>
<dbReference type="Proteomes" id="UP000317243">
    <property type="component" value="Unassembled WGS sequence"/>
</dbReference>
<keyword evidence="2" id="KW-0732">Signal</keyword>
<evidence type="ECO:0000256" key="1">
    <source>
        <dbReference type="SAM" id="MobiDB-lite"/>
    </source>
</evidence>
<feature type="region of interest" description="Disordered" evidence="1">
    <location>
        <begin position="374"/>
        <end position="435"/>
    </location>
</feature>
<evidence type="ECO:0000313" key="3">
    <source>
        <dbReference type="EMBL" id="TWT57360.1"/>
    </source>
</evidence>
<evidence type="ECO:0000313" key="4">
    <source>
        <dbReference type="Proteomes" id="UP000317243"/>
    </source>
</evidence>
<dbReference type="SUPFAM" id="SSF48452">
    <property type="entry name" value="TPR-like"/>
    <property type="match status" value="1"/>
</dbReference>
<dbReference type="EMBL" id="SIHI01000001">
    <property type="protein sequence ID" value="TWT57360.1"/>
    <property type="molecule type" value="Genomic_DNA"/>
</dbReference>
<dbReference type="OrthoDB" id="208058at2"/>
<organism evidence="3 4">
    <name type="scientific">Thalassoglobus neptunius</name>
    <dbReference type="NCBI Taxonomy" id="1938619"/>
    <lineage>
        <taxon>Bacteria</taxon>
        <taxon>Pseudomonadati</taxon>
        <taxon>Planctomycetota</taxon>
        <taxon>Planctomycetia</taxon>
        <taxon>Planctomycetales</taxon>
        <taxon>Planctomycetaceae</taxon>
        <taxon>Thalassoglobus</taxon>
    </lineage>
</organism>
<comment type="caution">
    <text evidence="3">The sequence shown here is derived from an EMBL/GenBank/DDBJ whole genome shotgun (WGS) entry which is preliminary data.</text>
</comment>
<feature type="chain" id="PRO_5022871503" evidence="2">
    <location>
        <begin position="19"/>
        <end position="435"/>
    </location>
</feature>
<sequence precursor="true">MLRSIQYFLIVCSIVALCAETGLSGPPGKRGRSYPLVYGATGRPYGPTQSHYQYERRYGRPWHGGGSGRVYSASGRAVSYPGYSFYVGNPYYAPAYYGWGAPGFGVSWGGYNGFFYPQFAPWGYLSYQAYPDAMPPSVAEFGQSGTIVDDAVANANANPNVNAPLFQPIPQLDPIDQVLNANNLNDDEPKRHVAAKPFTAIELERSRRFEARGDQKFALTNYLGASENYENAMREAPGLASPRYRNAITLAARSRFDEAVEELKAAVSIDSTWLFSPVTLDEMFGPRNEGEKQRVKTRVAEWASRDVRDPNRLFLLGSLLYLDGDSRSKNLIESAIRFSGSQEHLVAFLLPQLDQVEQLPNPTPTAVVADQDAIPQNDPESAPLTEPDSEALSFPTEENSSIIPPLPGDVDPVETSSPEPTLGDSKDGPLLLPAP</sequence>